<keyword evidence="12" id="KW-1185">Reference proteome</keyword>
<feature type="domain" description="Peptidase M4" evidence="9">
    <location>
        <begin position="98"/>
        <end position="180"/>
    </location>
</feature>
<dbReference type="Pfam" id="PF02868">
    <property type="entry name" value="Peptidase_M4_C"/>
    <property type="match status" value="1"/>
</dbReference>
<dbReference type="InterPro" id="IPR023612">
    <property type="entry name" value="Peptidase_M4"/>
</dbReference>
<proteinExistence type="inferred from homology"/>
<dbReference type="RefSeq" id="WP_133699554.1">
    <property type="nucleotide sequence ID" value="NZ_SNXS01000001.1"/>
</dbReference>
<keyword evidence="4 8" id="KW-0378">Hydrolase</keyword>
<comment type="function">
    <text evidence="8">Extracellular zinc metalloprotease.</text>
</comment>
<evidence type="ECO:0000313" key="12">
    <source>
        <dbReference type="Proteomes" id="UP000295361"/>
    </source>
</evidence>
<evidence type="ECO:0000313" key="11">
    <source>
        <dbReference type="EMBL" id="TDP74969.1"/>
    </source>
</evidence>
<evidence type="ECO:0000256" key="4">
    <source>
        <dbReference type="ARBA" id="ARBA00022801"/>
    </source>
</evidence>
<protein>
    <recommendedName>
        <fullName evidence="8">Neutral metalloproteinase</fullName>
        <ecNumber evidence="8">3.4.24.-</ecNumber>
    </recommendedName>
</protein>
<evidence type="ECO:0000256" key="6">
    <source>
        <dbReference type="ARBA" id="ARBA00023049"/>
    </source>
</evidence>
<evidence type="ECO:0000256" key="2">
    <source>
        <dbReference type="ARBA" id="ARBA00022670"/>
    </source>
</evidence>
<evidence type="ECO:0000256" key="7">
    <source>
        <dbReference type="PIRSR" id="PIRSR623612-1"/>
    </source>
</evidence>
<dbReference type="PANTHER" id="PTHR43579:SF1">
    <property type="entry name" value="NEUTRAL METALLOPROTEINASE"/>
    <property type="match status" value="1"/>
</dbReference>
<comment type="caution">
    <text evidence="11">The sequence shown here is derived from an EMBL/GenBank/DDBJ whole genome shotgun (WGS) entry which is preliminary data.</text>
</comment>
<dbReference type="InterPro" id="IPR027268">
    <property type="entry name" value="Peptidase_M4/M1_CTD_sf"/>
</dbReference>
<dbReference type="InterPro" id="IPR001570">
    <property type="entry name" value="Peptidase_M4_C_domain"/>
</dbReference>
<evidence type="ECO:0000259" key="10">
    <source>
        <dbReference type="Pfam" id="PF02868"/>
    </source>
</evidence>
<feature type="active site" evidence="7">
    <location>
        <position position="174"/>
    </location>
</feature>
<comment type="subcellular location">
    <subcellularLocation>
        <location evidence="8">Secreted</location>
    </subcellularLocation>
</comment>
<dbReference type="SUPFAM" id="SSF55486">
    <property type="entry name" value="Metalloproteases ('zincins'), catalytic domain"/>
    <property type="match status" value="1"/>
</dbReference>
<dbReference type="Proteomes" id="UP000295361">
    <property type="component" value="Unassembled WGS sequence"/>
</dbReference>
<dbReference type="OrthoDB" id="5378341at2"/>
<dbReference type="InterPro" id="IPR052759">
    <property type="entry name" value="Metalloprotease_M4"/>
</dbReference>
<dbReference type="Gene3D" id="3.10.170.10">
    <property type="match status" value="1"/>
</dbReference>
<reference evidence="11 12" key="1">
    <citation type="submission" date="2019-03" db="EMBL/GenBank/DDBJ databases">
        <title>Genomic Encyclopedia of Type Strains, Phase IV (KMG-IV): sequencing the most valuable type-strain genomes for metagenomic binning, comparative biology and taxonomic classification.</title>
        <authorList>
            <person name="Goeker M."/>
        </authorList>
    </citation>
    <scope>NUCLEOTIDE SEQUENCE [LARGE SCALE GENOMIC DNA]</scope>
    <source>
        <strain evidence="11 12">DSM 16998</strain>
    </source>
</reference>
<accession>A0A4R6QUT4</accession>
<dbReference type="AlphaFoldDB" id="A0A4R6QUT4"/>
<dbReference type="PRINTS" id="PR00730">
    <property type="entry name" value="THERMOLYSIN"/>
</dbReference>
<dbReference type="GO" id="GO:0006508">
    <property type="term" value="P:proteolysis"/>
    <property type="evidence" value="ECO:0007669"/>
    <property type="project" value="UniProtKB-KW"/>
</dbReference>
<comment type="cofactor">
    <cofactor evidence="8">
        <name>Zn(2+)</name>
        <dbReference type="ChEBI" id="CHEBI:29105"/>
    </cofactor>
</comment>
<dbReference type="EMBL" id="SNXS01000001">
    <property type="protein sequence ID" value="TDP74969.1"/>
    <property type="molecule type" value="Genomic_DNA"/>
</dbReference>
<dbReference type="InterPro" id="IPR013856">
    <property type="entry name" value="Peptidase_M4_domain"/>
</dbReference>
<gene>
    <name evidence="11" type="ORF">DES47_1011039</name>
</gene>
<dbReference type="Pfam" id="PF01447">
    <property type="entry name" value="Peptidase_M4"/>
    <property type="match status" value="1"/>
</dbReference>
<evidence type="ECO:0000256" key="5">
    <source>
        <dbReference type="ARBA" id="ARBA00022833"/>
    </source>
</evidence>
<dbReference type="CDD" id="cd09597">
    <property type="entry name" value="M4_TLP"/>
    <property type="match status" value="1"/>
</dbReference>
<evidence type="ECO:0000259" key="9">
    <source>
        <dbReference type="Pfam" id="PF01447"/>
    </source>
</evidence>
<evidence type="ECO:0000256" key="1">
    <source>
        <dbReference type="ARBA" id="ARBA00009388"/>
    </source>
</evidence>
<organism evidence="11 12">
    <name type="scientific">Roseateles toxinivorans</name>
    <dbReference type="NCBI Taxonomy" id="270368"/>
    <lineage>
        <taxon>Bacteria</taxon>
        <taxon>Pseudomonadati</taxon>
        <taxon>Pseudomonadota</taxon>
        <taxon>Betaproteobacteria</taxon>
        <taxon>Burkholderiales</taxon>
        <taxon>Sphaerotilaceae</taxon>
        <taxon>Roseateles</taxon>
    </lineage>
</organism>
<comment type="similarity">
    <text evidence="1 8">Belongs to the peptidase M4 family.</text>
</comment>
<dbReference type="InParanoid" id="A0A4R6QUT4"/>
<dbReference type="PANTHER" id="PTHR43579">
    <property type="match status" value="1"/>
</dbReference>
<dbReference type="GO" id="GO:0046872">
    <property type="term" value="F:metal ion binding"/>
    <property type="evidence" value="ECO:0007669"/>
    <property type="project" value="UniProtKB-UniRule"/>
</dbReference>
<evidence type="ECO:0000256" key="3">
    <source>
        <dbReference type="ARBA" id="ARBA00022723"/>
    </source>
</evidence>
<dbReference type="GO" id="GO:0005576">
    <property type="term" value="C:extracellular region"/>
    <property type="evidence" value="ECO:0007669"/>
    <property type="project" value="UniProtKB-SubCell"/>
</dbReference>
<keyword evidence="2 8" id="KW-0645">Protease</keyword>
<keyword evidence="8" id="KW-0964">Secreted</keyword>
<feature type="domain" description="Peptidase M4 C-terminal" evidence="10">
    <location>
        <begin position="185"/>
        <end position="350"/>
    </location>
</feature>
<dbReference type="EC" id="3.4.24.-" evidence="8"/>
<evidence type="ECO:0000256" key="8">
    <source>
        <dbReference type="RuleBase" id="RU366073"/>
    </source>
</evidence>
<dbReference type="Gene3D" id="1.10.390.10">
    <property type="entry name" value="Neutral Protease Domain 2"/>
    <property type="match status" value="1"/>
</dbReference>
<dbReference type="GO" id="GO:0004222">
    <property type="term" value="F:metalloendopeptidase activity"/>
    <property type="evidence" value="ECO:0007669"/>
    <property type="project" value="UniProtKB-UniRule"/>
</dbReference>
<keyword evidence="6 8" id="KW-0482">Metalloprotease</keyword>
<sequence length="351" mass="38437">MLRCTCHPHPLLCIIPPYMLDNLSTSSDAAVRKQAVDAIAASAEARAVRTVMQSMPMMAAFAAPSAKKNRLIHDVKGLGMSRLPGKLVRKEGDKAVADPAVNEAYDFSGVTYDFYMKQFQRNSLDGRGTTLVSSVHLGKKLNNAFWNGQQMAYGDGDGQLFVRFTKSLDVVGHELTHGVISHECNLEYQDESGALNEHFADVFGVLISQWKKKHTAAKATWLVGKEIMGPGTKAKALRDFGPGKAYENDPNLGTDPQPKHLRDKFVGSFDNGGVHLNSGIFNHAFFLFAKAVGGYAYNEPGAIWYETMRKLSSNSQFIDMVTTTQMVATKNHGSGSKQLKALNDAWKAVGF</sequence>
<keyword evidence="5 8" id="KW-0862">Zinc</keyword>
<feature type="active site" description="Proton donor" evidence="7">
    <location>
        <position position="275"/>
    </location>
</feature>
<keyword evidence="3" id="KW-0479">Metal-binding</keyword>
<name>A0A4R6QUT4_9BURK</name>